<keyword evidence="6" id="KW-1185">Reference proteome</keyword>
<reference evidence="5 6" key="1">
    <citation type="submission" date="2021-01" db="EMBL/GenBank/DDBJ databases">
        <title>Whole genome shotgun sequence of Planobispora longispora NBRC 13918.</title>
        <authorList>
            <person name="Komaki H."/>
            <person name="Tamura T."/>
        </authorList>
    </citation>
    <scope>NUCLEOTIDE SEQUENCE [LARGE SCALE GENOMIC DNA]</scope>
    <source>
        <strain evidence="5 6">NBRC 13918</strain>
    </source>
</reference>
<dbReference type="GO" id="GO:0042597">
    <property type="term" value="C:periplasmic space"/>
    <property type="evidence" value="ECO:0007669"/>
    <property type="project" value="InterPro"/>
</dbReference>
<sequence>MRTITTPRARRRSSSRAAVLLAALSATGLLSGPALAAGTAQGGESRTAQAAPAATGMTAPSVFKHPGVLVSRAQLDFVRAQVRAGAQPWKKAYDAMMAGPYASLTRTPLARAVVECGSYSNPNHGCVDERVDAISAYTLSLAWYVTRDERYARKAIEIMDAWSAVHKDHTNTNAALQAAWAGAVWPRAGEIIRHAYGKWPAASANRFAGMLRNAYLPEITQGDKFANYNGNWELTMMDAAIGISVFLEDRTTYDWAMARFLRRVPAYIYLKSDGDVPEPPPGGRYKTKAQVIEYWYGQSTFVDGISQESCRDFTHTGYGIAAISHVAETARIQGHDIYPQVRERLRHALGFHARYQLAPSIPSWLCGGSIKLTVGPVTEVGFNALHNRLGVHMPNTRILTEQKRPAGTDKLFVAWETLTHADNPG</sequence>
<dbReference type="RefSeq" id="WP_203895626.1">
    <property type="nucleotide sequence ID" value="NZ_BOOH01000070.1"/>
</dbReference>
<accession>A0A8J3W9X0</accession>
<feature type="domain" description="Alginate lyase" evidence="4">
    <location>
        <begin position="121"/>
        <end position="264"/>
    </location>
</feature>
<gene>
    <name evidence="5" type="ORF">Plo01_76560</name>
</gene>
<dbReference type="InterPro" id="IPR008929">
    <property type="entry name" value="Chondroitin_lyas"/>
</dbReference>
<dbReference type="InterPro" id="IPR008397">
    <property type="entry name" value="Alginate_lyase_dom"/>
</dbReference>
<dbReference type="GO" id="GO:0016829">
    <property type="term" value="F:lyase activity"/>
    <property type="evidence" value="ECO:0007669"/>
    <property type="project" value="UniProtKB-KW"/>
</dbReference>
<feature type="chain" id="PRO_5035281411" description="Alginate lyase domain-containing protein" evidence="3">
    <location>
        <begin position="37"/>
        <end position="425"/>
    </location>
</feature>
<feature type="signal peptide" evidence="3">
    <location>
        <begin position="1"/>
        <end position="36"/>
    </location>
</feature>
<evidence type="ECO:0000256" key="3">
    <source>
        <dbReference type="SAM" id="SignalP"/>
    </source>
</evidence>
<protein>
    <recommendedName>
        <fullName evidence="4">Alginate lyase domain-containing protein</fullName>
    </recommendedName>
</protein>
<comment type="caution">
    <text evidence="5">The sequence shown here is derived from an EMBL/GenBank/DDBJ whole genome shotgun (WGS) entry which is preliminary data.</text>
</comment>
<keyword evidence="2" id="KW-0456">Lyase</keyword>
<dbReference type="Pfam" id="PF05426">
    <property type="entry name" value="Alginate_lyase"/>
    <property type="match status" value="1"/>
</dbReference>
<evidence type="ECO:0000259" key="4">
    <source>
        <dbReference type="Pfam" id="PF05426"/>
    </source>
</evidence>
<proteinExistence type="predicted"/>
<dbReference type="AlphaFoldDB" id="A0A8J3W9X0"/>
<evidence type="ECO:0000256" key="2">
    <source>
        <dbReference type="ARBA" id="ARBA00023239"/>
    </source>
</evidence>
<organism evidence="5 6">
    <name type="scientific">Planobispora longispora</name>
    <dbReference type="NCBI Taxonomy" id="28887"/>
    <lineage>
        <taxon>Bacteria</taxon>
        <taxon>Bacillati</taxon>
        <taxon>Actinomycetota</taxon>
        <taxon>Actinomycetes</taxon>
        <taxon>Streptosporangiales</taxon>
        <taxon>Streptosporangiaceae</taxon>
        <taxon>Planobispora</taxon>
    </lineage>
</organism>
<evidence type="ECO:0000313" key="5">
    <source>
        <dbReference type="EMBL" id="GIH81227.1"/>
    </source>
</evidence>
<evidence type="ECO:0000313" key="6">
    <source>
        <dbReference type="Proteomes" id="UP000616724"/>
    </source>
</evidence>
<evidence type="ECO:0000256" key="1">
    <source>
        <dbReference type="ARBA" id="ARBA00022729"/>
    </source>
</evidence>
<dbReference type="SUPFAM" id="SSF48230">
    <property type="entry name" value="Chondroitin AC/alginate lyase"/>
    <property type="match status" value="1"/>
</dbReference>
<dbReference type="EMBL" id="BOOH01000070">
    <property type="protein sequence ID" value="GIH81227.1"/>
    <property type="molecule type" value="Genomic_DNA"/>
</dbReference>
<dbReference type="Gene3D" id="1.50.10.100">
    <property type="entry name" value="Chondroitin AC/alginate lyase"/>
    <property type="match status" value="1"/>
</dbReference>
<dbReference type="Proteomes" id="UP000616724">
    <property type="component" value="Unassembled WGS sequence"/>
</dbReference>
<name>A0A8J3W9X0_9ACTN</name>
<keyword evidence="1 3" id="KW-0732">Signal</keyword>